<name>A0A672YGS5_9TELE</name>
<evidence type="ECO:0000256" key="2">
    <source>
        <dbReference type="ARBA" id="ARBA00004613"/>
    </source>
</evidence>
<evidence type="ECO:0000313" key="17">
    <source>
        <dbReference type="Proteomes" id="UP000472271"/>
    </source>
</evidence>
<keyword evidence="17" id="KW-1185">Reference proteome</keyword>
<keyword evidence="9 13" id="KW-0472">Membrane</keyword>
<feature type="disulfide bond" evidence="12">
    <location>
        <begin position="64"/>
        <end position="81"/>
    </location>
</feature>
<keyword evidence="6 14" id="KW-0732">Signal</keyword>
<evidence type="ECO:0000256" key="13">
    <source>
        <dbReference type="SAM" id="Phobius"/>
    </source>
</evidence>
<dbReference type="PANTHER" id="PTHR10740">
    <property type="entry name" value="TRANSFORMING GROWTH FACTOR ALPHA"/>
    <property type="match status" value="1"/>
</dbReference>
<dbReference type="GO" id="GO:0045840">
    <property type="term" value="P:positive regulation of mitotic nuclear division"/>
    <property type="evidence" value="ECO:0007669"/>
    <property type="project" value="TreeGrafter"/>
</dbReference>
<evidence type="ECO:0000259" key="15">
    <source>
        <dbReference type="PROSITE" id="PS50026"/>
    </source>
</evidence>
<reference evidence="16" key="3">
    <citation type="submission" date="2025-09" db="UniProtKB">
        <authorList>
            <consortium name="Ensembl"/>
        </authorList>
    </citation>
    <scope>IDENTIFICATION</scope>
</reference>
<dbReference type="GO" id="GO:0008083">
    <property type="term" value="F:growth factor activity"/>
    <property type="evidence" value="ECO:0007669"/>
    <property type="project" value="UniProtKB-KW"/>
</dbReference>
<gene>
    <name evidence="16" type="primary">ereg</name>
</gene>
<keyword evidence="3" id="KW-0964">Secreted</keyword>
<evidence type="ECO:0000256" key="7">
    <source>
        <dbReference type="ARBA" id="ARBA00022989"/>
    </source>
</evidence>
<dbReference type="Gene3D" id="2.10.25.10">
    <property type="entry name" value="Laminin"/>
    <property type="match status" value="1"/>
</dbReference>
<comment type="caution">
    <text evidence="12">Lacks conserved residue(s) required for the propagation of feature annotation.</text>
</comment>
<evidence type="ECO:0000256" key="8">
    <source>
        <dbReference type="ARBA" id="ARBA00023030"/>
    </source>
</evidence>
<dbReference type="GO" id="GO:0005615">
    <property type="term" value="C:extracellular space"/>
    <property type="evidence" value="ECO:0007669"/>
    <property type="project" value="TreeGrafter"/>
</dbReference>
<keyword evidence="8" id="KW-0339">Growth factor</keyword>
<dbReference type="PROSITE" id="PS00022">
    <property type="entry name" value="EGF_1"/>
    <property type="match status" value="1"/>
</dbReference>
<feature type="domain" description="EGF-like" evidence="15">
    <location>
        <begin position="52"/>
        <end position="93"/>
    </location>
</feature>
<reference evidence="16" key="1">
    <citation type="submission" date="2019-06" db="EMBL/GenBank/DDBJ databases">
        <authorList>
            <consortium name="Wellcome Sanger Institute Data Sharing"/>
        </authorList>
    </citation>
    <scope>NUCLEOTIDE SEQUENCE [LARGE SCALE GENOMIC DNA]</scope>
</reference>
<sequence length="152" mass="17097">MGPRPPSALRPLLGVLLLWPYVLTRSVSSKVNTDTSLPAGQGELHPHVAKRSTQNCDKSFDNYCLNHGQCMFLVDVNENHCRCELGFHGNRCEQPQLVFQPMGEEQLAVTVVCVTLLIIGLAGTLYFCCKWYKKSRFPRQQKNQGYKGVQSI</sequence>
<feature type="chain" id="PRO_5025345010" description="EGF-like domain-containing protein" evidence="14">
    <location>
        <begin position="25"/>
        <end position="152"/>
    </location>
</feature>
<comment type="subcellular location">
    <subcellularLocation>
        <location evidence="1">Membrane</location>
        <topology evidence="1">Single-pass type I membrane protein</topology>
    </subcellularLocation>
    <subcellularLocation>
        <location evidence="2">Secreted</location>
    </subcellularLocation>
</comment>
<evidence type="ECO:0000313" key="16">
    <source>
        <dbReference type="Ensembl" id="ENSSORP00005003779.1"/>
    </source>
</evidence>
<evidence type="ECO:0000256" key="4">
    <source>
        <dbReference type="ARBA" id="ARBA00022536"/>
    </source>
</evidence>
<evidence type="ECO:0000256" key="5">
    <source>
        <dbReference type="ARBA" id="ARBA00022692"/>
    </source>
</evidence>
<feature type="disulfide bond" evidence="12">
    <location>
        <begin position="83"/>
        <end position="92"/>
    </location>
</feature>
<dbReference type="PANTHER" id="PTHR10740:SF11">
    <property type="entry name" value="PROEPIREGULIN"/>
    <property type="match status" value="1"/>
</dbReference>
<evidence type="ECO:0000256" key="12">
    <source>
        <dbReference type="PROSITE-ProRule" id="PRU00076"/>
    </source>
</evidence>
<dbReference type="AlphaFoldDB" id="A0A672YGS5"/>
<dbReference type="GO" id="GO:0007173">
    <property type="term" value="P:epidermal growth factor receptor signaling pathway"/>
    <property type="evidence" value="ECO:0007669"/>
    <property type="project" value="TreeGrafter"/>
</dbReference>
<evidence type="ECO:0000256" key="14">
    <source>
        <dbReference type="SAM" id="SignalP"/>
    </source>
</evidence>
<keyword evidence="10 12" id="KW-1015">Disulfide bond</keyword>
<dbReference type="OrthoDB" id="6133584at2759"/>
<dbReference type="Proteomes" id="UP000472271">
    <property type="component" value="Chromosome 9"/>
</dbReference>
<dbReference type="GO" id="GO:0005154">
    <property type="term" value="F:epidermal growth factor receptor binding"/>
    <property type="evidence" value="ECO:0007669"/>
    <property type="project" value="TreeGrafter"/>
</dbReference>
<dbReference type="GO" id="GO:0016020">
    <property type="term" value="C:membrane"/>
    <property type="evidence" value="ECO:0007669"/>
    <property type="project" value="UniProtKB-SubCell"/>
</dbReference>
<dbReference type="InParanoid" id="A0A672YGS5"/>
<keyword evidence="11" id="KW-0325">Glycoprotein</keyword>
<keyword evidence="4 12" id="KW-0245">EGF-like domain</keyword>
<dbReference type="Ensembl" id="ENSSORT00005003888.1">
    <property type="protein sequence ID" value="ENSSORP00005003779.1"/>
    <property type="gene ID" value="ENSSORG00005002282.1"/>
</dbReference>
<feature type="signal peptide" evidence="14">
    <location>
        <begin position="1"/>
        <end position="24"/>
    </location>
</feature>
<feature type="transmembrane region" description="Helical" evidence="13">
    <location>
        <begin position="107"/>
        <end position="129"/>
    </location>
</feature>
<proteinExistence type="predicted"/>
<keyword evidence="5 13" id="KW-0812">Transmembrane</keyword>
<dbReference type="PRINTS" id="PR00009">
    <property type="entry name" value="EGFTGF"/>
</dbReference>
<dbReference type="InterPro" id="IPR000742">
    <property type="entry name" value="EGF"/>
</dbReference>
<evidence type="ECO:0000256" key="3">
    <source>
        <dbReference type="ARBA" id="ARBA00022525"/>
    </source>
</evidence>
<dbReference type="GO" id="GO:0008284">
    <property type="term" value="P:positive regulation of cell population proliferation"/>
    <property type="evidence" value="ECO:0007669"/>
    <property type="project" value="TreeGrafter"/>
</dbReference>
<evidence type="ECO:0000256" key="1">
    <source>
        <dbReference type="ARBA" id="ARBA00004479"/>
    </source>
</evidence>
<evidence type="ECO:0000256" key="9">
    <source>
        <dbReference type="ARBA" id="ARBA00023136"/>
    </source>
</evidence>
<dbReference type="SUPFAM" id="SSF57196">
    <property type="entry name" value="EGF/Laminin"/>
    <property type="match status" value="1"/>
</dbReference>
<evidence type="ECO:0000256" key="10">
    <source>
        <dbReference type="ARBA" id="ARBA00023157"/>
    </source>
</evidence>
<accession>A0A672YGS5</accession>
<keyword evidence="7 13" id="KW-1133">Transmembrane helix</keyword>
<reference evidence="16" key="2">
    <citation type="submission" date="2025-08" db="UniProtKB">
        <authorList>
            <consortium name="Ensembl"/>
        </authorList>
    </citation>
    <scope>IDENTIFICATION</scope>
</reference>
<dbReference type="RefSeq" id="XP_029999996.1">
    <property type="nucleotide sequence ID" value="XM_030144136.1"/>
</dbReference>
<dbReference type="GeneID" id="115426147"/>
<protein>
    <recommendedName>
        <fullName evidence="15">EGF-like domain-containing protein</fullName>
    </recommendedName>
</protein>
<dbReference type="PROSITE" id="PS01186">
    <property type="entry name" value="EGF_2"/>
    <property type="match status" value="1"/>
</dbReference>
<organism evidence="16 17">
    <name type="scientific">Sphaeramia orbicularis</name>
    <name type="common">orbiculate cardinalfish</name>
    <dbReference type="NCBI Taxonomy" id="375764"/>
    <lineage>
        <taxon>Eukaryota</taxon>
        <taxon>Metazoa</taxon>
        <taxon>Chordata</taxon>
        <taxon>Craniata</taxon>
        <taxon>Vertebrata</taxon>
        <taxon>Euteleostomi</taxon>
        <taxon>Actinopterygii</taxon>
        <taxon>Neopterygii</taxon>
        <taxon>Teleostei</taxon>
        <taxon>Neoteleostei</taxon>
        <taxon>Acanthomorphata</taxon>
        <taxon>Gobiaria</taxon>
        <taxon>Kurtiformes</taxon>
        <taxon>Apogonoidei</taxon>
        <taxon>Apogonidae</taxon>
        <taxon>Apogoninae</taxon>
        <taxon>Sphaeramia</taxon>
    </lineage>
</organism>
<evidence type="ECO:0000256" key="11">
    <source>
        <dbReference type="ARBA" id="ARBA00023180"/>
    </source>
</evidence>
<dbReference type="PROSITE" id="PS50026">
    <property type="entry name" value="EGF_3"/>
    <property type="match status" value="1"/>
</dbReference>
<evidence type="ECO:0000256" key="6">
    <source>
        <dbReference type="ARBA" id="ARBA00022729"/>
    </source>
</evidence>